<accession>A0A1I5WCX6</accession>
<organism evidence="1 2">
    <name type="scientific">Roseivivax halotolerans</name>
    <dbReference type="NCBI Taxonomy" id="93684"/>
    <lineage>
        <taxon>Bacteria</taxon>
        <taxon>Pseudomonadati</taxon>
        <taxon>Pseudomonadota</taxon>
        <taxon>Alphaproteobacteria</taxon>
        <taxon>Rhodobacterales</taxon>
        <taxon>Roseobacteraceae</taxon>
        <taxon>Roseivivax</taxon>
    </lineage>
</organism>
<keyword evidence="2" id="KW-1185">Reference proteome</keyword>
<protein>
    <submittedName>
        <fullName evidence="1">Flp pilus assembly protein TadD, contains TPR repeats</fullName>
    </submittedName>
</protein>
<proteinExistence type="predicted"/>
<gene>
    <name evidence="1" type="ORF">SAMN05421853_102267</name>
</gene>
<dbReference type="Gene3D" id="1.25.40.10">
    <property type="entry name" value="Tetratricopeptide repeat domain"/>
    <property type="match status" value="2"/>
</dbReference>
<reference evidence="2" key="1">
    <citation type="submission" date="2016-10" db="EMBL/GenBank/DDBJ databases">
        <authorList>
            <person name="Varghese N."/>
            <person name="Submissions S."/>
        </authorList>
    </citation>
    <scope>NUCLEOTIDE SEQUENCE [LARGE SCALE GENOMIC DNA]</scope>
    <source>
        <strain evidence="2">JCM 10271</strain>
    </source>
</reference>
<dbReference type="SUPFAM" id="SSF48452">
    <property type="entry name" value="TPR-like"/>
    <property type="match status" value="1"/>
</dbReference>
<dbReference type="STRING" id="93684.SAMN05421853_102267"/>
<dbReference type="InterPro" id="IPR011990">
    <property type="entry name" value="TPR-like_helical_dom_sf"/>
</dbReference>
<evidence type="ECO:0000313" key="2">
    <source>
        <dbReference type="Proteomes" id="UP000243106"/>
    </source>
</evidence>
<dbReference type="RefSeq" id="WP_093009531.1">
    <property type="nucleotide sequence ID" value="NZ_FOXV01000002.1"/>
</dbReference>
<dbReference type="PROSITE" id="PS51257">
    <property type="entry name" value="PROKAR_LIPOPROTEIN"/>
    <property type="match status" value="1"/>
</dbReference>
<sequence length="282" mass="31343">MRQFPQAILCIAGAVALSACDADEGQRVDRNFQGVNAIDGTGLNDVMLTVADPNESVDYFRRALKSDPDNIEHRRGLAKSLVRAKRASEAVAAWQRVVAHEEVTNADRVELADAMIRTGDWDRAEATLNEIPPTYETFERYKLEAMVADVNQEWQKADSFYEIALGLTTKPASVMNNWGYSKLTRGEYRDAERLFSDALRQDTTLFTAKNNLMLARAAQGDYTIPAIPMSQIERAELLHTLALAAIKKGEIETGKSLLRDAIETHPQHFEAASSSLEALERG</sequence>
<dbReference type="AlphaFoldDB" id="A0A1I5WCX6"/>
<dbReference type="EMBL" id="FOXV01000002">
    <property type="protein sequence ID" value="SFQ17603.1"/>
    <property type="molecule type" value="Genomic_DNA"/>
</dbReference>
<dbReference type="Proteomes" id="UP000243106">
    <property type="component" value="Unassembled WGS sequence"/>
</dbReference>
<dbReference type="Pfam" id="PF13432">
    <property type="entry name" value="TPR_16"/>
    <property type="match status" value="1"/>
</dbReference>
<name>A0A1I5WCX6_9RHOB</name>
<evidence type="ECO:0000313" key="1">
    <source>
        <dbReference type="EMBL" id="SFQ17603.1"/>
    </source>
</evidence>